<evidence type="ECO:0000313" key="1">
    <source>
        <dbReference type="EMBL" id="XAU16052.1"/>
    </source>
</evidence>
<dbReference type="InterPro" id="IPR019660">
    <property type="entry name" value="Put_sensory_transdc_reg_YbjN"/>
</dbReference>
<dbReference type="EMBL" id="CP147920">
    <property type="protein sequence ID" value="XAU16052.1"/>
    <property type="molecule type" value="Genomic_DNA"/>
</dbReference>
<dbReference type="CDD" id="cd17511">
    <property type="entry name" value="YbjN_AmyR-like"/>
    <property type="match status" value="1"/>
</dbReference>
<protein>
    <submittedName>
        <fullName evidence="1">YbjN domain-containing protein</fullName>
    </submittedName>
</protein>
<dbReference type="RefSeq" id="WP_345973421.1">
    <property type="nucleotide sequence ID" value="NZ_CP147920.1"/>
</dbReference>
<sequence>MALSLLTACVFMPNIQLLHAEDLLWAEGAKAIESMAKGFGSATLKTSSNGAPYIIGRIDGTKYGIYFYGCEDDGSACKSIQFTVGWSEAKMTMETINRWNRDTRFGKAYLDEEGDPCLEMDVNLDYGVTSRNVEDSFDLWTRALKSFKTDYLD</sequence>
<proteinExistence type="predicted"/>
<evidence type="ECO:0000313" key="2">
    <source>
        <dbReference type="Proteomes" id="UP001447842"/>
    </source>
</evidence>
<organism evidence="1 2">
    <name type="scientific">Sulfurimonas diazotrophicus</name>
    <dbReference type="NCBI Taxonomy" id="3131939"/>
    <lineage>
        <taxon>Bacteria</taxon>
        <taxon>Pseudomonadati</taxon>
        <taxon>Campylobacterota</taxon>
        <taxon>Epsilonproteobacteria</taxon>
        <taxon>Campylobacterales</taxon>
        <taxon>Sulfurimonadaceae</taxon>
        <taxon>Sulfurimonas</taxon>
    </lineage>
</organism>
<gene>
    <name evidence="1" type="ORF">WCY31_04935</name>
</gene>
<accession>A0ABZ3HC00</accession>
<dbReference type="Pfam" id="PF10722">
    <property type="entry name" value="YbjN"/>
    <property type="match status" value="1"/>
</dbReference>
<dbReference type="Proteomes" id="UP001447842">
    <property type="component" value="Chromosome"/>
</dbReference>
<reference evidence="1 2" key="1">
    <citation type="submission" date="2024-03" db="EMBL/GenBank/DDBJ databases">
        <title>Sulfurimonas sp. HSL3-1.</title>
        <authorList>
            <person name="Wang S."/>
        </authorList>
    </citation>
    <scope>NUCLEOTIDE SEQUENCE [LARGE SCALE GENOMIC DNA]</scope>
    <source>
        <strain evidence="1 2">HSL3-1</strain>
    </source>
</reference>
<name>A0ABZ3HC00_9BACT</name>
<keyword evidence="2" id="KW-1185">Reference proteome</keyword>